<feature type="non-terminal residue" evidence="1">
    <location>
        <position position="139"/>
    </location>
</feature>
<dbReference type="EMBL" id="CAIIXF020000007">
    <property type="protein sequence ID" value="CAH1789107.1"/>
    <property type="molecule type" value="Genomic_DNA"/>
</dbReference>
<comment type="caution">
    <text evidence="1">The sequence shown here is derived from an EMBL/GenBank/DDBJ whole genome shotgun (WGS) entry which is preliminary data.</text>
</comment>
<evidence type="ECO:0000313" key="1">
    <source>
        <dbReference type="EMBL" id="CAH1789107.1"/>
    </source>
</evidence>
<dbReference type="InterPro" id="IPR015919">
    <property type="entry name" value="Cadherin-like_sf"/>
</dbReference>
<feature type="non-terminal residue" evidence="1">
    <location>
        <position position="1"/>
    </location>
</feature>
<dbReference type="GO" id="GO:0005509">
    <property type="term" value="F:calcium ion binding"/>
    <property type="evidence" value="ECO:0007669"/>
    <property type="project" value="InterPro"/>
</dbReference>
<name>A0A8J1Y374_OWEFU</name>
<dbReference type="Gene3D" id="2.60.40.10">
    <property type="entry name" value="Immunoglobulins"/>
    <property type="match status" value="1"/>
</dbReference>
<dbReference type="GO" id="GO:0016020">
    <property type="term" value="C:membrane"/>
    <property type="evidence" value="ECO:0007669"/>
    <property type="project" value="InterPro"/>
</dbReference>
<sequence length="139" mass="14878">NESPRLYIDSLKQNFIVGEQAEVTVSAEDGDSDTVSVILTSDLPEGAAFDNETGKFTMTPENMVPFNLSFIAIDGLGARSPESRITIWICSGCSSNGECNFEVEADEQPVSTGYFVIALCACGVGWEGDNCENDTDGCE</sequence>
<dbReference type="InterPro" id="IPR013783">
    <property type="entry name" value="Ig-like_fold"/>
</dbReference>
<accession>A0A8J1Y374</accession>
<evidence type="ECO:0000313" key="2">
    <source>
        <dbReference type="Proteomes" id="UP000749559"/>
    </source>
</evidence>
<dbReference type="AlphaFoldDB" id="A0A8J1Y374"/>
<dbReference type="SUPFAM" id="SSF49313">
    <property type="entry name" value="Cadherin-like"/>
    <property type="match status" value="1"/>
</dbReference>
<keyword evidence="2" id="KW-1185">Reference proteome</keyword>
<dbReference type="OrthoDB" id="10050617at2759"/>
<protein>
    <submittedName>
        <fullName evidence="1">Uncharacterized protein</fullName>
    </submittedName>
</protein>
<proteinExistence type="predicted"/>
<gene>
    <name evidence="1" type="ORF">OFUS_LOCUS14521</name>
</gene>
<organism evidence="1 2">
    <name type="scientific">Owenia fusiformis</name>
    <name type="common">Polychaete worm</name>
    <dbReference type="NCBI Taxonomy" id="6347"/>
    <lineage>
        <taxon>Eukaryota</taxon>
        <taxon>Metazoa</taxon>
        <taxon>Spiralia</taxon>
        <taxon>Lophotrochozoa</taxon>
        <taxon>Annelida</taxon>
        <taxon>Polychaeta</taxon>
        <taxon>Sedentaria</taxon>
        <taxon>Canalipalpata</taxon>
        <taxon>Sabellida</taxon>
        <taxon>Oweniida</taxon>
        <taxon>Oweniidae</taxon>
        <taxon>Owenia</taxon>
    </lineage>
</organism>
<reference evidence="1" key="1">
    <citation type="submission" date="2022-03" db="EMBL/GenBank/DDBJ databases">
        <authorList>
            <person name="Martin C."/>
        </authorList>
    </citation>
    <scope>NUCLEOTIDE SEQUENCE</scope>
</reference>
<dbReference type="Proteomes" id="UP000749559">
    <property type="component" value="Unassembled WGS sequence"/>
</dbReference>